<comment type="caution">
    <text evidence="2">The sequence shown here is derived from an EMBL/GenBank/DDBJ whole genome shotgun (WGS) entry which is preliminary data.</text>
</comment>
<protein>
    <submittedName>
        <fullName evidence="2">Uncharacterized protein</fullName>
    </submittedName>
</protein>
<evidence type="ECO:0000313" key="3">
    <source>
        <dbReference type="Proteomes" id="UP000294843"/>
    </source>
</evidence>
<feature type="region of interest" description="Disordered" evidence="1">
    <location>
        <begin position="40"/>
        <end position="67"/>
    </location>
</feature>
<sequence>MTKKQFVIKVAGAVMASTILMSQVNHVEAKSQKKQIDPGFSVVDRTKKANKKQKQVDPGFSVVDRTK</sequence>
<dbReference type="EMBL" id="SCWF01000011">
    <property type="protein sequence ID" value="TDM13434.1"/>
    <property type="molecule type" value="Genomic_DNA"/>
</dbReference>
<dbReference type="Proteomes" id="UP000294843">
    <property type="component" value="Unassembled WGS sequence"/>
</dbReference>
<keyword evidence="3" id="KW-1185">Reference proteome</keyword>
<evidence type="ECO:0000256" key="1">
    <source>
        <dbReference type="SAM" id="MobiDB-lite"/>
    </source>
</evidence>
<dbReference type="AlphaFoldDB" id="A0A4R6BYR0"/>
<gene>
    <name evidence="2" type="ORF">ERX55_09295</name>
</gene>
<evidence type="ECO:0000313" key="2">
    <source>
        <dbReference type="EMBL" id="TDM13434.1"/>
    </source>
</evidence>
<accession>A0A4R6BYR0</accession>
<organism evidence="2 3">
    <name type="scientific">Macrococcus bovicus</name>
    <dbReference type="NCBI Taxonomy" id="69968"/>
    <lineage>
        <taxon>Bacteria</taxon>
        <taxon>Bacillati</taxon>
        <taxon>Bacillota</taxon>
        <taxon>Bacilli</taxon>
        <taxon>Bacillales</taxon>
        <taxon>Staphylococcaceae</taxon>
        <taxon>Macrococcus</taxon>
    </lineage>
</organism>
<name>A0A4R6BYR0_9STAP</name>
<dbReference type="RefSeq" id="WP_133452300.1">
    <property type="nucleotide sequence ID" value="NZ_SCWF01000011.1"/>
</dbReference>
<proteinExistence type="predicted"/>
<reference evidence="2 3" key="1">
    <citation type="submission" date="2019-01" db="EMBL/GenBank/DDBJ databases">
        <title>Draft genome sequences of the type strains of six Macrococcus species.</title>
        <authorList>
            <person name="Mazhar S."/>
            <person name="Altermann E."/>
            <person name="Hill C."/>
            <person name="Mcauliffe O."/>
        </authorList>
    </citation>
    <scope>NUCLEOTIDE SEQUENCE [LARGE SCALE GENOMIC DNA]</scope>
    <source>
        <strain evidence="2 3">ATCC 51825</strain>
    </source>
</reference>